<proteinExistence type="predicted"/>
<dbReference type="AlphaFoldDB" id="A0A401TK51"/>
<keyword evidence="3" id="KW-1185">Reference proteome</keyword>
<accession>A0A401TK51</accession>
<evidence type="ECO:0000256" key="1">
    <source>
        <dbReference type="SAM" id="MobiDB-lite"/>
    </source>
</evidence>
<protein>
    <submittedName>
        <fullName evidence="2">Uncharacterized protein</fullName>
    </submittedName>
</protein>
<dbReference type="EMBL" id="BEZZ01090274">
    <property type="protein sequence ID" value="GCC43040.1"/>
    <property type="molecule type" value="Genomic_DNA"/>
</dbReference>
<feature type="compositionally biased region" description="Polar residues" evidence="1">
    <location>
        <begin position="92"/>
        <end position="102"/>
    </location>
</feature>
<evidence type="ECO:0000313" key="3">
    <source>
        <dbReference type="Proteomes" id="UP000287033"/>
    </source>
</evidence>
<dbReference type="Proteomes" id="UP000287033">
    <property type="component" value="Unassembled WGS sequence"/>
</dbReference>
<organism evidence="2 3">
    <name type="scientific">Chiloscyllium punctatum</name>
    <name type="common">Brownbanded bambooshark</name>
    <name type="synonym">Hemiscyllium punctatum</name>
    <dbReference type="NCBI Taxonomy" id="137246"/>
    <lineage>
        <taxon>Eukaryota</taxon>
        <taxon>Metazoa</taxon>
        <taxon>Chordata</taxon>
        <taxon>Craniata</taxon>
        <taxon>Vertebrata</taxon>
        <taxon>Chondrichthyes</taxon>
        <taxon>Elasmobranchii</taxon>
        <taxon>Galeomorphii</taxon>
        <taxon>Galeoidea</taxon>
        <taxon>Orectolobiformes</taxon>
        <taxon>Hemiscylliidae</taxon>
        <taxon>Chiloscyllium</taxon>
    </lineage>
</organism>
<name>A0A401TK51_CHIPU</name>
<reference evidence="2 3" key="1">
    <citation type="journal article" date="2018" name="Nat. Ecol. Evol.">
        <title>Shark genomes provide insights into elasmobranch evolution and the origin of vertebrates.</title>
        <authorList>
            <person name="Hara Y"/>
            <person name="Yamaguchi K"/>
            <person name="Onimaru K"/>
            <person name="Kadota M"/>
            <person name="Koyanagi M"/>
            <person name="Keeley SD"/>
            <person name="Tatsumi K"/>
            <person name="Tanaka K"/>
            <person name="Motone F"/>
            <person name="Kageyama Y"/>
            <person name="Nozu R"/>
            <person name="Adachi N"/>
            <person name="Nishimura O"/>
            <person name="Nakagawa R"/>
            <person name="Tanegashima C"/>
            <person name="Kiyatake I"/>
            <person name="Matsumoto R"/>
            <person name="Murakumo K"/>
            <person name="Nishida K"/>
            <person name="Terakita A"/>
            <person name="Kuratani S"/>
            <person name="Sato K"/>
            <person name="Hyodo S Kuraku.S."/>
        </authorList>
    </citation>
    <scope>NUCLEOTIDE SEQUENCE [LARGE SCALE GENOMIC DNA]</scope>
</reference>
<evidence type="ECO:0000313" key="2">
    <source>
        <dbReference type="EMBL" id="GCC43040.1"/>
    </source>
</evidence>
<sequence>MSFRTSPARSVSAADPANLISGTAAYCVGKVVEIMFSLERWWWGGGGRNTPTGAVEGGRLQPLLPSSALVRAPPSLGDGPAPDPGAIFVRGSSASPEASNSNRRGRRLDPDQPLRILPRTISGSGGGGPMWPRGRVRVVLLQQGPCH</sequence>
<gene>
    <name evidence="2" type="ORF">chiPu_0026911</name>
</gene>
<feature type="region of interest" description="Disordered" evidence="1">
    <location>
        <begin position="71"/>
        <end position="130"/>
    </location>
</feature>
<comment type="caution">
    <text evidence="2">The sequence shown here is derived from an EMBL/GenBank/DDBJ whole genome shotgun (WGS) entry which is preliminary data.</text>
</comment>